<feature type="region of interest" description="Disordered" evidence="1">
    <location>
        <begin position="548"/>
        <end position="614"/>
    </location>
</feature>
<sequence length="614" mass="64429">MSHSRRNPAHSAPARLSRRACTSSSALWTNPTASATLPVYEDVSLEWDPTCVSITTADVDLYLSLELASSNEWQAVHKWTNVPFAPGKYDTQLKPTWWNASTGAGSVQAQFSLVPAGQPSWNTPAPAGPVFTVAYNGSYPSVTQSTGTWNASGPSVESAADSNKSTGLSGGKLAAAVAVPLAVVALAVVAYVAWNRFRKRPDRKRFSAVVDHRMSMISQGTWQPRPSMASRPGSFHPGASSQYSAGDRRSYFADPGANRHSTYSTAGSYVGVGVPSPLRNGASIRAPPPAEMRQTGHGERASRISFAVDDHQGRPSFATHRRPGSVQTRSSMYNSHAQHSPPQHSPELSRSGSSTGSLAAHEESEFFSRSSTREELAGHGSSSRTFSPRHGHQQSFSSTLRNELGQQQQHDSVTAPRIPSHAHTASHSSASPSNPSRLRPMLLSLDTSATAASDTTTSSMPTAFGSSQILSPDEALASYARVTSPIGPAPPGSPFGPSAATSSSGGGGAELVRTPTDSQARGAAKGGLSGLIGKSKGMFRSWTGGSIASVLHSDPQQRRHDGDASGGGAASASSDEVVDEKKGVGREGAKSPFEDPVDGDGEYLYHEKEGGQAL</sequence>
<accession>A0A9P6VTL9</accession>
<evidence type="ECO:0000256" key="2">
    <source>
        <dbReference type="SAM" id="Phobius"/>
    </source>
</evidence>
<evidence type="ECO:0000313" key="4">
    <source>
        <dbReference type="Proteomes" id="UP000777482"/>
    </source>
</evidence>
<evidence type="ECO:0000313" key="3">
    <source>
        <dbReference type="EMBL" id="KAG0654574.1"/>
    </source>
</evidence>
<name>A0A9P6VTL9_RHOMI</name>
<feature type="transmembrane region" description="Helical" evidence="2">
    <location>
        <begin position="173"/>
        <end position="194"/>
    </location>
</feature>
<dbReference type="AlphaFoldDB" id="A0A9P6VTL9"/>
<feature type="compositionally biased region" description="Basic and acidic residues" evidence="1">
    <location>
        <begin position="579"/>
        <end position="593"/>
    </location>
</feature>
<evidence type="ECO:0000256" key="1">
    <source>
        <dbReference type="SAM" id="MobiDB-lite"/>
    </source>
</evidence>
<keyword evidence="2" id="KW-0812">Transmembrane</keyword>
<feature type="compositionally biased region" description="Basic and acidic residues" evidence="1">
    <location>
        <begin position="360"/>
        <end position="377"/>
    </location>
</feature>
<keyword evidence="4" id="KW-1185">Reference proteome</keyword>
<keyword evidence="2" id="KW-1133">Transmembrane helix</keyword>
<feature type="region of interest" description="Disordered" evidence="1">
    <location>
        <begin position="221"/>
        <end position="257"/>
    </location>
</feature>
<dbReference type="OrthoDB" id="3363836at2759"/>
<feature type="region of interest" description="Disordered" evidence="1">
    <location>
        <begin position="280"/>
        <end position="299"/>
    </location>
</feature>
<keyword evidence="2" id="KW-0472">Membrane</keyword>
<feature type="compositionally biased region" description="Basic and acidic residues" evidence="1">
    <location>
        <begin position="603"/>
        <end position="614"/>
    </location>
</feature>
<proteinExistence type="predicted"/>
<dbReference type="Proteomes" id="UP000777482">
    <property type="component" value="Unassembled WGS sequence"/>
</dbReference>
<protein>
    <submittedName>
        <fullName evidence="3">Uncharacterized protein</fullName>
    </submittedName>
</protein>
<feature type="compositionally biased region" description="Polar residues" evidence="1">
    <location>
        <begin position="325"/>
        <end position="357"/>
    </location>
</feature>
<organism evidence="3 4">
    <name type="scientific">Rhodotorula mucilaginosa</name>
    <name type="common">Yeast</name>
    <name type="synonym">Rhodotorula rubra</name>
    <dbReference type="NCBI Taxonomy" id="5537"/>
    <lineage>
        <taxon>Eukaryota</taxon>
        <taxon>Fungi</taxon>
        <taxon>Dikarya</taxon>
        <taxon>Basidiomycota</taxon>
        <taxon>Pucciniomycotina</taxon>
        <taxon>Microbotryomycetes</taxon>
        <taxon>Sporidiobolales</taxon>
        <taxon>Sporidiobolaceae</taxon>
        <taxon>Rhodotorula</taxon>
    </lineage>
</organism>
<reference evidence="3 4" key="1">
    <citation type="submission" date="2020-11" db="EMBL/GenBank/DDBJ databases">
        <title>Kefir isolates.</title>
        <authorList>
            <person name="Marcisauskas S."/>
            <person name="Kim Y."/>
            <person name="Blasche S."/>
        </authorList>
    </citation>
    <scope>NUCLEOTIDE SEQUENCE [LARGE SCALE GENOMIC DNA]</scope>
    <source>
        <strain evidence="3 4">KR</strain>
    </source>
</reference>
<feature type="region of interest" description="Disordered" evidence="1">
    <location>
        <begin position="306"/>
        <end position="468"/>
    </location>
</feature>
<feature type="region of interest" description="Disordered" evidence="1">
    <location>
        <begin position="483"/>
        <end position="530"/>
    </location>
</feature>
<feature type="compositionally biased region" description="Polar residues" evidence="1">
    <location>
        <begin position="393"/>
        <end position="412"/>
    </location>
</feature>
<comment type="caution">
    <text evidence="3">The sequence shown here is derived from an EMBL/GenBank/DDBJ whole genome shotgun (WGS) entry which is preliminary data.</text>
</comment>
<feature type="compositionally biased region" description="Low complexity" evidence="1">
    <location>
        <begin position="419"/>
        <end position="459"/>
    </location>
</feature>
<dbReference type="EMBL" id="PUHQ01000145">
    <property type="protein sequence ID" value="KAG0654574.1"/>
    <property type="molecule type" value="Genomic_DNA"/>
</dbReference>
<gene>
    <name evidence="3" type="ORF">C6P46_001595</name>
</gene>